<dbReference type="InterPro" id="IPR051125">
    <property type="entry name" value="ABC-4/HrtB_transporter"/>
</dbReference>
<evidence type="ECO:0000256" key="3">
    <source>
        <dbReference type="ARBA" id="ARBA00022475"/>
    </source>
</evidence>
<organism evidence="9 10">
    <name type="scientific">Corynebacterium meridianum</name>
    <dbReference type="NCBI Taxonomy" id="2765363"/>
    <lineage>
        <taxon>Bacteria</taxon>
        <taxon>Bacillati</taxon>
        <taxon>Actinomycetota</taxon>
        <taxon>Actinomycetes</taxon>
        <taxon>Mycobacteriales</taxon>
        <taxon>Corynebacteriaceae</taxon>
        <taxon>Corynebacterium</taxon>
    </lineage>
</organism>
<dbReference type="GO" id="GO:0005886">
    <property type="term" value="C:plasma membrane"/>
    <property type="evidence" value="ECO:0007669"/>
    <property type="project" value="UniProtKB-SubCell"/>
</dbReference>
<keyword evidence="4 7" id="KW-0812">Transmembrane</keyword>
<keyword evidence="10" id="KW-1185">Reference proteome</keyword>
<feature type="transmembrane region" description="Helical" evidence="7">
    <location>
        <begin position="255"/>
        <end position="286"/>
    </location>
</feature>
<sequence length="340" mass="34013">MFLALRDLRAARGRFALITVTVAMMALLVSFLSGLTGGLTHQSISALSTIGGTSATLSDTGEASLDRSRLDPESTTALLDTAAEAGIPATAVGIDRSLIGEESVSVLATRPATDGPADASTPLPDQGHIVLSEAAAKATGLAAGDSAELGRYGTVTVDAVRGDDHYSHQPVVWMHLDADAPATFIASGGPLDGIPGTVGISAGELPGTMASHRAESTSLTMINVMLLIITALVTGAFFTVWTIQRKPDIATLKALGATSAALVVDALGQAAVILAVGVGVGLALTLGAASLIGDGLPFVVSTSTTLYPALAMFALGLVGAAAALSFLKSASPLSALGGNR</sequence>
<accession>A0A934I6A3</accession>
<feature type="transmembrane region" description="Helical" evidence="7">
    <location>
        <begin position="15"/>
        <end position="35"/>
    </location>
</feature>
<evidence type="ECO:0000256" key="1">
    <source>
        <dbReference type="ARBA" id="ARBA00004651"/>
    </source>
</evidence>
<dbReference type="RefSeq" id="WP_198738146.1">
    <property type="nucleotide sequence ID" value="NZ_JAEIOS010000011.1"/>
</dbReference>
<feature type="transmembrane region" description="Helical" evidence="7">
    <location>
        <begin position="306"/>
        <end position="327"/>
    </location>
</feature>
<evidence type="ECO:0000256" key="6">
    <source>
        <dbReference type="ARBA" id="ARBA00023136"/>
    </source>
</evidence>
<keyword evidence="5 7" id="KW-1133">Transmembrane helix</keyword>
<keyword evidence="2" id="KW-0813">Transport</keyword>
<reference evidence="9" key="1">
    <citation type="submission" date="2020-12" db="EMBL/GenBank/DDBJ databases">
        <title>Genome public.</title>
        <authorList>
            <person name="Sun Q."/>
        </authorList>
    </citation>
    <scope>NUCLEOTIDE SEQUENCE</scope>
    <source>
        <strain evidence="9">CCM 8863</strain>
    </source>
</reference>
<evidence type="ECO:0000256" key="4">
    <source>
        <dbReference type="ARBA" id="ARBA00022692"/>
    </source>
</evidence>
<comment type="caution">
    <text evidence="9">The sequence shown here is derived from an EMBL/GenBank/DDBJ whole genome shotgun (WGS) entry which is preliminary data.</text>
</comment>
<protein>
    <submittedName>
        <fullName evidence="9">ABC transporter permease</fullName>
    </submittedName>
</protein>
<dbReference type="AlphaFoldDB" id="A0A934I6A3"/>
<dbReference type="PANTHER" id="PTHR43738:SF1">
    <property type="entry name" value="HEMIN TRANSPORT SYSTEM PERMEASE PROTEIN HRTB-RELATED"/>
    <property type="match status" value="1"/>
</dbReference>
<evidence type="ECO:0000313" key="10">
    <source>
        <dbReference type="Proteomes" id="UP000645966"/>
    </source>
</evidence>
<comment type="subcellular location">
    <subcellularLocation>
        <location evidence="1">Cell membrane</location>
        <topology evidence="1">Multi-pass membrane protein</topology>
    </subcellularLocation>
</comment>
<evidence type="ECO:0000256" key="2">
    <source>
        <dbReference type="ARBA" id="ARBA00022448"/>
    </source>
</evidence>
<gene>
    <name evidence="9" type="ORF">JDV75_05080</name>
</gene>
<feature type="domain" description="ABC3 transporter permease C-terminal" evidence="8">
    <location>
        <begin position="221"/>
        <end position="331"/>
    </location>
</feature>
<evidence type="ECO:0000313" key="9">
    <source>
        <dbReference type="EMBL" id="MBI8989132.1"/>
    </source>
</evidence>
<keyword evidence="3" id="KW-1003">Cell membrane</keyword>
<evidence type="ECO:0000256" key="7">
    <source>
        <dbReference type="SAM" id="Phobius"/>
    </source>
</evidence>
<dbReference type="PANTHER" id="PTHR43738">
    <property type="entry name" value="ABC TRANSPORTER, MEMBRANE PROTEIN"/>
    <property type="match status" value="1"/>
</dbReference>
<dbReference type="EMBL" id="JAEIOS010000011">
    <property type="protein sequence ID" value="MBI8989132.1"/>
    <property type="molecule type" value="Genomic_DNA"/>
</dbReference>
<dbReference type="Proteomes" id="UP000645966">
    <property type="component" value="Unassembled WGS sequence"/>
</dbReference>
<evidence type="ECO:0000259" key="8">
    <source>
        <dbReference type="Pfam" id="PF02687"/>
    </source>
</evidence>
<feature type="transmembrane region" description="Helical" evidence="7">
    <location>
        <begin position="221"/>
        <end position="243"/>
    </location>
</feature>
<dbReference type="InterPro" id="IPR003838">
    <property type="entry name" value="ABC3_permease_C"/>
</dbReference>
<keyword evidence="6 7" id="KW-0472">Membrane</keyword>
<proteinExistence type="predicted"/>
<name>A0A934I6A3_9CORY</name>
<dbReference type="Pfam" id="PF02687">
    <property type="entry name" value="FtsX"/>
    <property type="match status" value="1"/>
</dbReference>
<evidence type="ECO:0000256" key="5">
    <source>
        <dbReference type="ARBA" id="ARBA00022989"/>
    </source>
</evidence>